<keyword evidence="4" id="KW-1185">Reference proteome</keyword>
<evidence type="ECO:0000256" key="1">
    <source>
        <dbReference type="SAM" id="MobiDB-lite"/>
    </source>
</evidence>
<feature type="compositionally biased region" description="Polar residues" evidence="1">
    <location>
        <begin position="162"/>
        <end position="172"/>
    </location>
</feature>
<feature type="region of interest" description="Disordered" evidence="1">
    <location>
        <begin position="153"/>
        <end position="181"/>
    </location>
</feature>
<dbReference type="Proteomes" id="UP001652700">
    <property type="component" value="Unplaced"/>
</dbReference>
<evidence type="ECO:0000313" key="3">
    <source>
        <dbReference type="EnsemblMetazoa" id="XP_050503352.1"/>
    </source>
</evidence>
<dbReference type="PANTHER" id="PTHR33173:SF2">
    <property type="entry name" value="MYND-TYPE DOMAIN-CONTAINING PROTEIN"/>
    <property type="match status" value="1"/>
</dbReference>
<name>A0ABM5JZI6_DIAVI</name>
<organism evidence="3 4">
    <name type="scientific">Diabrotica virgifera virgifera</name>
    <name type="common">western corn rootworm</name>
    <dbReference type="NCBI Taxonomy" id="50390"/>
    <lineage>
        <taxon>Eukaryota</taxon>
        <taxon>Metazoa</taxon>
        <taxon>Ecdysozoa</taxon>
        <taxon>Arthropoda</taxon>
        <taxon>Hexapoda</taxon>
        <taxon>Insecta</taxon>
        <taxon>Pterygota</taxon>
        <taxon>Neoptera</taxon>
        <taxon>Endopterygota</taxon>
        <taxon>Coleoptera</taxon>
        <taxon>Polyphaga</taxon>
        <taxon>Cucujiformia</taxon>
        <taxon>Chrysomeloidea</taxon>
        <taxon>Chrysomelidae</taxon>
        <taxon>Galerucinae</taxon>
        <taxon>Diabroticina</taxon>
        <taxon>Diabroticites</taxon>
        <taxon>Diabrotica</taxon>
    </lineage>
</organism>
<keyword evidence="2" id="KW-1133">Transmembrane helix</keyword>
<sequence length="573" mass="66077">MYLIRIGTIYTPRYTRKKALLYLRVRFVIIFRLLTMEYINGLLKSFEAEVPAYLKSLLIYNGFDNLYSLSQFNIDEDIERMECYARDVLSKVLKGEEKKAMFGIVSEECSLFKIPEGHKKLLRFVKEESEKKIKLLKRPLLCERSEGCPAEKTFPKKRRTVTNKSTSRSESGNEGDGFCTPNDGCVSQDEEQVNYAMQHVLNISRSYIDKFSRNEFDKGKISEERLQDVLNNSKNLKVKMDGEFTAKISCPLCTFISSAYSVKNSKTGRKWVISNFLRHYKIHFKDDGTNLTKKLPIKPQKPEIQTTILNFIKKDANKKCDLNQDFEDPRGNLFDLTDSNTDLNYGASTSSGLHLELTTELSQKLPYHQTQITTFLNTINHAIDTNPEVTNTLSILTENQGINKFNYGTKGLLKYLLDSAIRNSKNKSGHTNKFDDGMKRFWLYIFISAGRMSYEILHSNLKNILPSVTTIHRQLEEMNNILEGEVRIEDLKLYLQKRNYPPIIFISEDQTALIKKVQYDSASNQMVGFVAPLQEQTRFPRINKFPVDSVSDIENAFKNKTLAINAYILRLSH</sequence>
<feature type="transmembrane region" description="Helical" evidence="2">
    <location>
        <begin position="21"/>
        <end position="39"/>
    </location>
</feature>
<dbReference type="PANTHER" id="PTHR33173">
    <property type="match status" value="1"/>
</dbReference>
<evidence type="ECO:0000313" key="4">
    <source>
        <dbReference type="Proteomes" id="UP001652700"/>
    </source>
</evidence>
<proteinExistence type="predicted"/>
<keyword evidence="2" id="KW-0812">Transmembrane</keyword>
<reference evidence="3" key="1">
    <citation type="submission" date="2025-05" db="UniProtKB">
        <authorList>
            <consortium name="EnsemblMetazoa"/>
        </authorList>
    </citation>
    <scope>IDENTIFICATION</scope>
</reference>
<keyword evidence="2" id="KW-0472">Membrane</keyword>
<evidence type="ECO:0000256" key="2">
    <source>
        <dbReference type="SAM" id="Phobius"/>
    </source>
</evidence>
<accession>A0ABM5JZI6</accession>
<dbReference type="RefSeq" id="XP_050503352.1">
    <property type="nucleotide sequence ID" value="XM_050647395.1"/>
</dbReference>
<dbReference type="EnsemblMetazoa" id="XM_050647395.1">
    <property type="protein sequence ID" value="XP_050503352.1"/>
    <property type="gene ID" value="LOC126882436"/>
</dbReference>
<protein>
    <submittedName>
        <fullName evidence="3">Uncharacterized protein</fullName>
    </submittedName>
</protein>
<dbReference type="GeneID" id="126882436"/>